<accession>A0A2M7IP61</accession>
<feature type="transmembrane region" description="Helical" evidence="1">
    <location>
        <begin position="129"/>
        <end position="148"/>
    </location>
</feature>
<feature type="transmembrane region" description="Helical" evidence="1">
    <location>
        <begin position="54"/>
        <end position="71"/>
    </location>
</feature>
<keyword evidence="1" id="KW-0472">Membrane</keyword>
<organism evidence="2 3">
    <name type="scientific">Candidatus Kaiserbacteria bacterium CG_4_8_14_3_um_filter_38_9</name>
    <dbReference type="NCBI Taxonomy" id="1974599"/>
    <lineage>
        <taxon>Bacteria</taxon>
        <taxon>Candidatus Kaiseribacteriota</taxon>
    </lineage>
</organism>
<dbReference type="EMBL" id="PFHR01000076">
    <property type="protein sequence ID" value="PIW97119.1"/>
    <property type="molecule type" value="Genomic_DNA"/>
</dbReference>
<feature type="transmembrane region" description="Helical" evidence="1">
    <location>
        <begin position="303"/>
        <end position="321"/>
    </location>
</feature>
<feature type="transmembrane region" description="Helical" evidence="1">
    <location>
        <begin position="77"/>
        <end position="93"/>
    </location>
</feature>
<keyword evidence="1" id="KW-0812">Transmembrane</keyword>
<comment type="caution">
    <text evidence="2">The sequence shown here is derived from an EMBL/GenBank/DDBJ whole genome shotgun (WGS) entry which is preliminary data.</text>
</comment>
<feature type="transmembrane region" description="Helical" evidence="1">
    <location>
        <begin position="275"/>
        <end position="296"/>
    </location>
</feature>
<dbReference type="AlphaFoldDB" id="A0A2M7IP61"/>
<feature type="transmembrane region" description="Helical" evidence="1">
    <location>
        <begin position="6"/>
        <end position="25"/>
    </location>
</feature>
<feature type="transmembrane region" description="Helical" evidence="1">
    <location>
        <begin position="100"/>
        <end position="117"/>
    </location>
</feature>
<sequence>MIFFSILSSLFLPIIIIGFFLSFVWRRKKIVHPATDNEWYLQIILSKEDAVSQFFLLLSILFLGVTLLAFNKDLGDPFSWQTILFITSVLSLISTYYLKTLYSLIFGLIAITAWWVAQATEWTQDKDITLSAIFVGSAFVGLLFYSLGHLHEREMKWKRFSFVYLFFGIILITSALFFLSSRTGLSFFEEMTKGVSFFSSWQITLSLFILLVFILGVSLYIVTKKLVSSFEFLAILSLTFLFGVIALLPQQSIFFQAGDFYNSYFGGKQLSGSGVLWAIIFNLVIFFELLGLIFSGYLRRETWLINLGAILLSLLIIVKYADWFFTFLGKSIFFIGAGILLFVVGWFMEKGRRVMISNIKEQTQT</sequence>
<evidence type="ECO:0008006" key="4">
    <source>
        <dbReference type="Google" id="ProtNLM"/>
    </source>
</evidence>
<feature type="non-terminal residue" evidence="2">
    <location>
        <position position="365"/>
    </location>
</feature>
<feature type="transmembrane region" description="Helical" evidence="1">
    <location>
        <begin position="327"/>
        <end position="348"/>
    </location>
</feature>
<feature type="transmembrane region" description="Helical" evidence="1">
    <location>
        <begin position="233"/>
        <end position="255"/>
    </location>
</feature>
<name>A0A2M7IP61_9BACT</name>
<reference evidence="3" key="1">
    <citation type="submission" date="2017-09" db="EMBL/GenBank/DDBJ databases">
        <title>Depth-based differentiation of microbial function through sediment-hosted aquifers and enrichment of novel symbionts in the deep terrestrial subsurface.</title>
        <authorList>
            <person name="Probst A.J."/>
            <person name="Ladd B."/>
            <person name="Jarett J.K."/>
            <person name="Geller-Mcgrath D.E."/>
            <person name="Sieber C.M.K."/>
            <person name="Emerson J.B."/>
            <person name="Anantharaman K."/>
            <person name="Thomas B.C."/>
            <person name="Malmstrom R."/>
            <person name="Stieglmeier M."/>
            <person name="Klingl A."/>
            <person name="Woyke T."/>
            <person name="Ryan C.M."/>
            <person name="Banfield J.F."/>
        </authorList>
    </citation>
    <scope>NUCLEOTIDE SEQUENCE [LARGE SCALE GENOMIC DNA]</scope>
</reference>
<keyword evidence="1" id="KW-1133">Transmembrane helix</keyword>
<feature type="transmembrane region" description="Helical" evidence="1">
    <location>
        <begin position="200"/>
        <end position="221"/>
    </location>
</feature>
<dbReference type="Proteomes" id="UP000230837">
    <property type="component" value="Unassembled WGS sequence"/>
</dbReference>
<gene>
    <name evidence="2" type="ORF">COZ82_01320</name>
</gene>
<evidence type="ECO:0000313" key="2">
    <source>
        <dbReference type="EMBL" id="PIW97119.1"/>
    </source>
</evidence>
<proteinExistence type="predicted"/>
<evidence type="ECO:0000313" key="3">
    <source>
        <dbReference type="Proteomes" id="UP000230837"/>
    </source>
</evidence>
<feature type="transmembrane region" description="Helical" evidence="1">
    <location>
        <begin position="160"/>
        <end position="180"/>
    </location>
</feature>
<protein>
    <recommendedName>
        <fullName evidence="4">DUF2157 domain-containing protein</fullName>
    </recommendedName>
</protein>
<evidence type="ECO:0000256" key="1">
    <source>
        <dbReference type="SAM" id="Phobius"/>
    </source>
</evidence>